<keyword evidence="3" id="KW-1185">Reference proteome</keyword>
<dbReference type="EMBL" id="FQVN01000010">
    <property type="protein sequence ID" value="SHG58573.1"/>
    <property type="molecule type" value="Genomic_DNA"/>
</dbReference>
<sequence>MPLACVPHAGSRPLPVGAGARRPGTVGQRCGGTPAGAATRRRSPTGNAVRATPARRNARRGPEGLRSPRRPTRPRRTARPSRPSCRLPGVGAIGKERLGTHHAQRQPHPHLDSPCRATPGRGSRTPEPRRSIANEKVKAPRERGRGLPPRSRWNPPRTPGEPGRGVGHGTGRARRHPCPDARPCSTAEEPGRRSSSAGTSDDERPAEPRHGSSHGGRTTCGRGVDGSPSTPLLTCAPGRTRTCDTRFHVVTG</sequence>
<dbReference type="AlphaFoldDB" id="A0A1M5L2C7"/>
<feature type="region of interest" description="Disordered" evidence="1">
    <location>
        <begin position="1"/>
        <end position="241"/>
    </location>
</feature>
<feature type="compositionally biased region" description="Basic and acidic residues" evidence="1">
    <location>
        <begin position="201"/>
        <end position="210"/>
    </location>
</feature>
<dbReference type="Proteomes" id="UP000184501">
    <property type="component" value="Unassembled WGS sequence"/>
</dbReference>
<name>A0A1M5L2C7_STRHI</name>
<evidence type="ECO:0000256" key="1">
    <source>
        <dbReference type="SAM" id="MobiDB-lite"/>
    </source>
</evidence>
<protein>
    <submittedName>
        <fullName evidence="2">Uncharacterized protein</fullName>
    </submittedName>
</protein>
<feature type="compositionally biased region" description="Basic and acidic residues" evidence="1">
    <location>
        <begin position="124"/>
        <end position="145"/>
    </location>
</feature>
<accession>A0A1M5L2C7</accession>
<evidence type="ECO:0000313" key="2">
    <source>
        <dbReference type="EMBL" id="SHG58573.1"/>
    </source>
</evidence>
<feature type="compositionally biased region" description="Basic residues" evidence="1">
    <location>
        <begin position="67"/>
        <end position="79"/>
    </location>
</feature>
<proteinExistence type="predicted"/>
<reference evidence="2 3" key="1">
    <citation type="submission" date="2016-11" db="EMBL/GenBank/DDBJ databases">
        <authorList>
            <person name="Jaros S."/>
            <person name="Januszkiewicz K."/>
            <person name="Wedrychowicz H."/>
        </authorList>
    </citation>
    <scope>NUCLEOTIDE SEQUENCE [LARGE SCALE GENOMIC DNA]</scope>
    <source>
        <strain evidence="2 3">DSM 44523</strain>
    </source>
</reference>
<organism evidence="2 3">
    <name type="scientific">Streptoalloteichus hindustanus</name>
    <dbReference type="NCBI Taxonomy" id="2017"/>
    <lineage>
        <taxon>Bacteria</taxon>
        <taxon>Bacillati</taxon>
        <taxon>Actinomycetota</taxon>
        <taxon>Actinomycetes</taxon>
        <taxon>Pseudonocardiales</taxon>
        <taxon>Pseudonocardiaceae</taxon>
        <taxon>Streptoalloteichus</taxon>
    </lineage>
</organism>
<evidence type="ECO:0000313" key="3">
    <source>
        <dbReference type="Proteomes" id="UP000184501"/>
    </source>
</evidence>
<dbReference type="STRING" id="2017.SAMN05444320_110127"/>
<gene>
    <name evidence="2" type="ORF">SAMN05444320_110127</name>
</gene>